<dbReference type="EMBL" id="JARZAK010000004">
    <property type="protein sequence ID" value="MDY7257812.1"/>
    <property type="molecule type" value="Genomic_DNA"/>
</dbReference>
<sequence length="483" mass="53737">MKKVFFLTFLLSFTFTVKAQSFLSLDSCRALALANNKDLLISNEKINAAHYQRKAAFTNYLPNFSATGAYMRNQKEFSLLNNDQKAALSGLGTNLAVPFQQAAHEIVTAYPDLAPLISSLSGALPALDQAGNSLVDALRTDTRNVYAGAITLTQPLYMGGKIRAYNKITKYAEELAQEQHHGGMQEVIMSTDQAYWQVISLVNKKKLAEGYLKLLQQLDSDVEKMINEGVATKADGLSVRVKVNEAEMTLTKVEDGLSLARMLLCQLCGIDLSSPITLADENMEDIPLLTTDPHFDLSTAYENRPEIRSLELATQIYKQKVNVTRAEHLPSIALMGNYMVTNPSVFNSFENKFKGMWNVGVMVQIPIWHWGEGIYKTRAAKAEARIAQYQLQDAREKIELQVNQAAFKVKEAGKKLVMSSKNMEKAEENLRYATLGFKEGVIATSNVLEAQTAWLSAHSEKIDAQIDVKLTEIYLKKSLGTLK</sequence>
<keyword evidence="6" id="KW-0472">Membrane</keyword>
<evidence type="ECO:0000256" key="4">
    <source>
        <dbReference type="ARBA" id="ARBA00022452"/>
    </source>
</evidence>
<keyword evidence="5" id="KW-0812">Transmembrane</keyword>
<keyword evidence="8" id="KW-0732">Signal</keyword>
<evidence type="ECO:0000313" key="10">
    <source>
        <dbReference type="Proteomes" id="UP001292913"/>
    </source>
</evidence>
<dbReference type="PANTHER" id="PTHR30026:SF20">
    <property type="entry name" value="OUTER MEMBRANE PROTEIN TOLC"/>
    <property type="match status" value="1"/>
</dbReference>
<comment type="subcellular location">
    <subcellularLocation>
        <location evidence="1">Cell outer membrane</location>
    </subcellularLocation>
</comment>
<feature type="chain" id="PRO_5045097139" evidence="8">
    <location>
        <begin position="20"/>
        <end position="483"/>
    </location>
</feature>
<evidence type="ECO:0000313" key="9">
    <source>
        <dbReference type="EMBL" id="MDY7257812.1"/>
    </source>
</evidence>
<keyword evidence="4" id="KW-1134">Transmembrane beta strand</keyword>
<dbReference type="InterPro" id="IPR051906">
    <property type="entry name" value="TolC-like"/>
</dbReference>
<dbReference type="Gene3D" id="1.20.1600.10">
    <property type="entry name" value="Outer membrane efflux proteins (OEP)"/>
    <property type="match status" value="1"/>
</dbReference>
<dbReference type="SUPFAM" id="SSF56954">
    <property type="entry name" value="Outer membrane efflux proteins (OEP)"/>
    <property type="match status" value="1"/>
</dbReference>
<keyword evidence="10" id="KW-1185">Reference proteome</keyword>
<evidence type="ECO:0000256" key="7">
    <source>
        <dbReference type="ARBA" id="ARBA00023237"/>
    </source>
</evidence>
<accession>A0ABU5HQF9</accession>
<name>A0ABU5HQF9_9BACE</name>
<keyword evidence="7" id="KW-0998">Cell outer membrane</keyword>
<reference evidence="9 10" key="1">
    <citation type="submission" date="2023-04" db="EMBL/GenBank/DDBJ databases">
        <title>Bacteroides pacosi sp. nov., isolated from the fecal material of an alpaca.</title>
        <authorList>
            <person name="Miller S."/>
            <person name="Hendry M."/>
            <person name="King J."/>
            <person name="Sankaranarayanan K."/>
            <person name="Lawson P.A."/>
        </authorList>
    </citation>
    <scope>NUCLEOTIDE SEQUENCE [LARGE SCALE GENOMIC DNA]</scope>
    <source>
        <strain evidence="9 10">A2-P53</strain>
    </source>
</reference>
<protein>
    <submittedName>
        <fullName evidence="9">TolC family protein</fullName>
    </submittedName>
</protein>
<evidence type="ECO:0000256" key="5">
    <source>
        <dbReference type="ARBA" id="ARBA00022692"/>
    </source>
</evidence>
<evidence type="ECO:0000256" key="1">
    <source>
        <dbReference type="ARBA" id="ARBA00004442"/>
    </source>
</evidence>
<comment type="caution">
    <text evidence="9">The sequence shown here is derived from an EMBL/GenBank/DDBJ whole genome shotgun (WGS) entry which is preliminary data.</text>
</comment>
<dbReference type="Proteomes" id="UP001292913">
    <property type="component" value="Unassembled WGS sequence"/>
</dbReference>
<evidence type="ECO:0000256" key="8">
    <source>
        <dbReference type="SAM" id="SignalP"/>
    </source>
</evidence>
<organism evidence="9 10">
    <name type="scientific">Bacteroides vicugnae</name>
    <dbReference type="NCBI Taxonomy" id="3037989"/>
    <lineage>
        <taxon>Bacteria</taxon>
        <taxon>Pseudomonadati</taxon>
        <taxon>Bacteroidota</taxon>
        <taxon>Bacteroidia</taxon>
        <taxon>Bacteroidales</taxon>
        <taxon>Bacteroidaceae</taxon>
        <taxon>Bacteroides</taxon>
    </lineage>
</organism>
<evidence type="ECO:0000256" key="3">
    <source>
        <dbReference type="ARBA" id="ARBA00022448"/>
    </source>
</evidence>
<dbReference type="InterPro" id="IPR003423">
    <property type="entry name" value="OMP_efflux"/>
</dbReference>
<dbReference type="Pfam" id="PF02321">
    <property type="entry name" value="OEP"/>
    <property type="match status" value="2"/>
</dbReference>
<proteinExistence type="inferred from homology"/>
<comment type="similarity">
    <text evidence="2">Belongs to the outer membrane factor (OMF) (TC 1.B.17) family.</text>
</comment>
<keyword evidence="3" id="KW-0813">Transport</keyword>
<gene>
    <name evidence="9" type="ORF">QHG74_08780</name>
</gene>
<evidence type="ECO:0000256" key="6">
    <source>
        <dbReference type="ARBA" id="ARBA00023136"/>
    </source>
</evidence>
<feature type="signal peptide" evidence="8">
    <location>
        <begin position="1"/>
        <end position="19"/>
    </location>
</feature>
<evidence type="ECO:0000256" key="2">
    <source>
        <dbReference type="ARBA" id="ARBA00007613"/>
    </source>
</evidence>
<dbReference type="RefSeq" id="WP_195648626.1">
    <property type="nucleotide sequence ID" value="NZ_JARZAK010000004.1"/>
</dbReference>
<dbReference type="PANTHER" id="PTHR30026">
    <property type="entry name" value="OUTER MEMBRANE PROTEIN TOLC"/>
    <property type="match status" value="1"/>
</dbReference>